<feature type="signal peptide" evidence="7">
    <location>
        <begin position="1"/>
        <end position="16"/>
    </location>
</feature>
<dbReference type="FunFam" id="2.40.10.10:FF:000034">
    <property type="entry name" value="Eupolytin"/>
    <property type="match status" value="1"/>
</dbReference>
<accession>X5MPI2</accession>
<dbReference type="PROSITE" id="PS00135">
    <property type="entry name" value="TRYPSIN_SER"/>
    <property type="match status" value="1"/>
</dbReference>
<keyword evidence="3 6" id="KW-0378">Hydrolase</keyword>
<evidence type="ECO:0000256" key="6">
    <source>
        <dbReference type="RuleBase" id="RU363034"/>
    </source>
</evidence>
<dbReference type="InterPro" id="IPR018114">
    <property type="entry name" value="TRYPSIN_HIS"/>
</dbReference>
<evidence type="ECO:0000256" key="7">
    <source>
        <dbReference type="SAM" id="SignalP"/>
    </source>
</evidence>
<dbReference type="InterPro" id="IPR050430">
    <property type="entry name" value="Peptidase_S1"/>
</dbReference>
<evidence type="ECO:0000313" key="9">
    <source>
        <dbReference type="EMBL" id="DAA64577.1"/>
    </source>
</evidence>
<evidence type="ECO:0000259" key="8">
    <source>
        <dbReference type="PROSITE" id="PS50240"/>
    </source>
</evidence>
<dbReference type="AlphaFoldDB" id="X5MPI2"/>
<evidence type="ECO:0000256" key="4">
    <source>
        <dbReference type="ARBA" id="ARBA00022825"/>
    </source>
</evidence>
<evidence type="ECO:0000256" key="1">
    <source>
        <dbReference type="ARBA" id="ARBA00007664"/>
    </source>
</evidence>
<keyword evidence="7" id="KW-0732">Signal</keyword>
<reference evidence="9" key="1">
    <citation type="journal article" date="2014" name="Insect Biochem. Mol. Biol.">
        <title>Effects of different dietary conditions on the expression of trypsin- and chymotrypsin-like protease genes in the digestive system of the migratory locust, Locusta migratoria.</title>
        <authorList>
            <person name="Spit J."/>
            <person name="Zels S."/>
            <person name="Dillen S."/>
            <person name="Holtof M."/>
            <person name="Wynant N."/>
            <person name="Vanden Broeck J."/>
        </authorList>
    </citation>
    <scope>NUCLEOTIDE SEQUENCE</scope>
</reference>
<dbReference type="GO" id="GO:0004252">
    <property type="term" value="F:serine-type endopeptidase activity"/>
    <property type="evidence" value="ECO:0007669"/>
    <property type="project" value="InterPro"/>
</dbReference>
<dbReference type="InterPro" id="IPR001314">
    <property type="entry name" value="Peptidase_S1A"/>
</dbReference>
<feature type="domain" description="Peptidase S1" evidence="8">
    <location>
        <begin position="30"/>
        <end position="251"/>
    </location>
</feature>
<dbReference type="Gene3D" id="2.40.10.10">
    <property type="entry name" value="Trypsin-like serine proteases"/>
    <property type="match status" value="1"/>
</dbReference>
<organism evidence="9">
    <name type="scientific">Locusta migratoria</name>
    <name type="common">Migratory locust</name>
    <dbReference type="NCBI Taxonomy" id="7004"/>
    <lineage>
        <taxon>Eukaryota</taxon>
        <taxon>Metazoa</taxon>
        <taxon>Ecdysozoa</taxon>
        <taxon>Arthropoda</taxon>
        <taxon>Hexapoda</taxon>
        <taxon>Insecta</taxon>
        <taxon>Pterygota</taxon>
        <taxon>Neoptera</taxon>
        <taxon>Polyneoptera</taxon>
        <taxon>Orthoptera</taxon>
        <taxon>Caelifera</taxon>
        <taxon>Acrididea</taxon>
        <taxon>Acridomorpha</taxon>
        <taxon>Acridoidea</taxon>
        <taxon>Acrididae</taxon>
        <taxon>Oedipodinae</taxon>
        <taxon>Locusta</taxon>
    </lineage>
</organism>
<dbReference type="GO" id="GO:0006508">
    <property type="term" value="P:proteolysis"/>
    <property type="evidence" value="ECO:0007669"/>
    <property type="project" value="UniProtKB-KW"/>
</dbReference>
<keyword evidence="2 6" id="KW-0645">Protease</keyword>
<keyword evidence="5" id="KW-1015">Disulfide bond</keyword>
<name>X5MPI2_LOCMI</name>
<evidence type="ECO:0000256" key="3">
    <source>
        <dbReference type="ARBA" id="ARBA00022801"/>
    </source>
</evidence>
<dbReference type="Pfam" id="PF00089">
    <property type="entry name" value="Trypsin"/>
    <property type="match status" value="1"/>
</dbReference>
<dbReference type="InterPro" id="IPR009003">
    <property type="entry name" value="Peptidase_S1_PA"/>
</dbReference>
<dbReference type="PANTHER" id="PTHR24276">
    <property type="entry name" value="POLYSERASE-RELATED"/>
    <property type="match status" value="1"/>
</dbReference>
<dbReference type="SUPFAM" id="SSF50494">
    <property type="entry name" value="Trypsin-like serine proteases"/>
    <property type="match status" value="1"/>
</dbReference>
<dbReference type="PANTHER" id="PTHR24276:SF91">
    <property type="entry name" value="AT26814P-RELATED"/>
    <property type="match status" value="1"/>
</dbReference>
<reference evidence="9" key="2">
    <citation type="submission" date="2014-01" db="EMBL/GenBank/DDBJ databases">
        <authorList>
            <person name="Spit J.R.M."/>
            <person name="Vanden Broeck J."/>
        </authorList>
    </citation>
    <scope>NUCLEOTIDE SEQUENCE</scope>
</reference>
<dbReference type="CDD" id="cd00190">
    <property type="entry name" value="Tryp_SPc"/>
    <property type="match status" value="1"/>
</dbReference>
<sequence length="252" mass="25904">MQLAVFLFCLLGSALALPKARMWTRDESRIIGGSNADIADYPWQLSFQYSGSHICGASIISSDWVLTAAHCVDGMYVNLMSFRAGSSTRGSGGTVLSASTGYMHAYYDSNTIDYDIAVVQVSGSLLGTNAKAVTLPSAGYDPAGGLAVTITGWGLTATNGDLPTTLQKLDISIISRSECQSIFSGINTVTARMVCAGSAGQSVCSGDSGGPLVSGSTQVGIVSWGVSPCEASPGVYGNVGNLRSWITSAAGV</sequence>
<evidence type="ECO:0000256" key="2">
    <source>
        <dbReference type="ARBA" id="ARBA00022670"/>
    </source>
</evidence>
<keyword evidence="4 6" id="KW-0720">Serine protease</keyword>
<dbReference type="InterPro" id="IPR043504">
    <property type="entry name" value="Peptidase_S1_PA_chymotrypsin"/>
</dbReference>
<evidence type="ECO:0000256" key="5">
    <source>
        <dbReference type="ARBA" id="ARBA00023157"/>
    </source>
</evidence>
<dbReference type="InterPro" id="IPR033116">
    <property type="entry name" value="TRYPSIN_SER"/>
</dbReference>
<feature type="chain" id="PRO_5004958437" evidence="7">
    <location>
        <begin position="17"/>
        <end position="252"/>
    </location>
</feature>
<protein>
    <submittedName>
        <fullName evidence="9">Chymotrypsin 2</fullName>
    </submittedName>
</protein>
<dbReference type="SMART" id="SM00020">
    <property type="entry name" value="Tryp_SPc"/>
    <property type="match status" value="1"/>
</dbReference>
<dbReference type="PRINTS" id="PR00722">
    <property type="entry name" value="CHYMOTRYPSIN"/>
</dbReference>
<comment type="similarity">
    <text evidence="1">Belongs to the peptidase S1 family.</text>
</comment>
<dbReference type="EMBL" id="BK008826">
    <property type="protein sequence ID" value="DAA64577.1"/>
    <property type="molecule type" value="mRNA"/>
</dbReference>
<dbReference type="PROSITE" id="PS50240">
    <property type="entry name" value="TRYPSIN_DOM"/>
    <property type="match status" value="1"/>
</dbReference>
<dbReference type="PROSITE" id="PS00134">
    <property type="entry name" value="TRYPSIN_HIS"/>
    <property type="match status" value="1"/>
</dbReference>
<dbReference type="InterPro" id="IPR001254">
    <property type="entry name" value="Trypsin_dom"/>
</dbReference>
<proteinExistence type="evidence at transcript level"/>